<accession>A0A1I8A6J8</accession>
<organism evidence="1 2">
    <name type="scientific">Steinernema glaseri</name>
    <dbReference type="NCBI Taxonomy" id="37863"/>
    <lineage>
        <taxon>Eukaryota</taxon>
        <taxon>Metazoa</taxon>
        <taxon>Ecdysozoa</taxon>
        <taxon>Nematoda</taxon>
        <taxon>Chromadorea</taxon>
        <taxon>Rhabditida</taxon>
        <taxon>Tylenchina</taxon>
        <taxon>Panagrolaimomorpha</taxon>
        <taxon>Strongyloidoidea</taxon>
        <taxon>Steinernematidae</taxon>
        <taxon>Steinernema</taxon>
    </lineage>
</organism>
<evidence type="ECO:0000313" key="1">
    <source>
        <dbReference type="Proteomes" id="UP000095287"/>
    </source>
</evidence>
<reference evidence="2" key="1">
    <citation type="submission" date="2016-11" db="UniProtKB">
        <authorList>
            <consortium name="WormBaseParasite"/>
        </authorList>
    </citation>
    <scope>IDENTIFICATION</scope>
</reference>
<evidence type="ECO:0000313" key="2">
    <source>
        <dbReference type="WBParaSite" id="L893_g33194.t1"/>
    </source>
</evidence>
<dbReference type="WBParaSite" id="L893_g33194.t1">
    <property type="protein sequence ID" value="L893_g33194.t1"/>
    <property type="gene ID" value="L893_g33194"/>
</dbReference>
<name>A0A1I8A6J8_9BILA</name>
<dbReference type="Proteomes" id="UP000095287">
    <property type="component" value="Unplaced"/>
</dbReference>
<keyword evidence="1" id="KW-1185">Reference proteome</keyword>
<sequence length="93" mass="10587">MKSDLRRRQHCCVEKASTYRTCSSLTTHSDLKLQKPNKIVTMRGSQHLLDSCAHFIDLHNSVTPSTFRQSSAHRQVAEIRRSIAQLFPATSYA</sequence>
<proteinExistence type="predicted"/>
<dbReference type="AlphaFoldDB" id="A0A1I8A6J8"/>
<protein>
    <submittedName>
        <fullName evidence="2">Uncharacterized protein</fullName>
    </submittedName>
</protein>